<dbReference type="AlphaFoldDB" id="A0A926Z8B6"/>
<evidence type="ECO:0000313" key="2">
    <source>
        <dbReference type="EMBL" id="MBD2150889.1"/>
    </source>
</evidence>
<feature type="transmembrane region" description="Helical" evidence="1">
    <location>
        <begin position="28"/>
        <end position="46"/>
    </location>
</feature>
<reference evidence="2 3" key="1">
    <citation type="journal article" date="2015" name="ISME J.">
        <title>Draft Genome Sequence of Streptomyces incarnatus NRRL8089, which Produces the Nucleoside Antibiotic Sinefungin.</title>
        <authorList>
            <person name="Oshima K."/>
            <person name="Hattori M."/>
            <person name="Shimizu H."/>
            <person name="Fukuda K."/>
            <person name="Nemoto M."/>
            <person name="Inagaki K."/>
            <person name="Tamura T."/>
        </authorList>
    </citation>
    <scope>NUCLEOTIDE SEQUENCE [LARGE SCALE GENOMIC DNA]</scope>
    <source>
        <strain evidence="2 3">FACHB-1277</strain>
    </source>
</reference>
<keyword evidence="1" id="KW-1133">Transmembrane helix</keyword>
<keyword evidence="3" id="KW-1185">Reference proteome</keyword>
<dbReference type="Proteomes" id="UP000631421">
    <property type="component" value="Unassembled WGS sequence"/>
</dbReference>
<keyword evidence="1" id="KW-0812">Transmembrane</keyword>
<keyword evidence="1" id="KW-0472">Membrane</keyword>
<evidence type="ECO:0000256" key="1">
    <source>
        <dbReference type="SAM" id="Phobius"/>
    </source>
</evidence>
<organism evidence="2 3">
    <name type="scientific">Pseudanabaena cinerea FACHB-1277</name>
    <dbReference type="NCBI Taxonomy" id="2949581"/>
    <lineage>
        <taxon>Bacteria</taxon>
        <taxon>Bacillati</taxon>
        <taxon>Cyanobacteriota</taxon>
        <taxon>Cyanophyceae</taxon>
        <taxon>Pseudanabaenales</taxon>
        <taxon>Pseudanabaenaceae</taxon>
        <taxon>Pseudanabaena</taxon>
        <taxon>Pseudanabaena cinerea</taxon>
    </lineage>
</organism>
<name>A0A926Z8B6_9CYAN</name>
<comment type="caution">
    <text evidence="2">The sequence shown here is derived from an EMBL/GenBank/DDBJ whole genome shotgun (WGS) entry which is preliminary data.</text>
</comment>
<dbReference type="RefSeq" id="WP_190351253.1">
    <property type="nucleotide sequence ID" value="NZ_JACJPY010000035.1"/>
</dbReference>
<dbReference type="EMBL" id="JACJPY010000035">
    <property type="protein sequence ID" value="MBD2150889.1"/>
    <property type="molecule type" value="Genomic_DNA"/>
</dbReference>
<protein>
    <submittedName>
        <fullName evidence="2">Uncharacterized protein</fullName>
    </submittedName>
</protein>
<accession>A0A926Z8B6</accession>
<evidence type="ECO:0000313" key="3">
    <source>
        <dbReference type="Proteomes" id="UP000631421"/>
    </source>
</evidence>
<gene>
    <name evidence="2" type="ORF">H6F44_12275</name>
</gene>
<sequence length="195" mass="22744">MQLSTALMPQTDQQRKLKKITKNLVNRYWMQFLIGLLLSGIATYFISNATVNRWQALWSGHDHANLPLCSMPMPELSSNQFPNQSLNQSQDRQRLAFKPIRLVVEPWRGEHNVYAVFAVPLTYYETYYRSLMQVEGTKKGWEATIADAKGMRLVAPEGHFLMVSFFPTRLSIWYWLTGKFANLQDPCNWTLYIYP</sequence>
<proteinExistence type="predicted"/>